<dbReference type="Gene3D" id="1.25.10.10">
    <property type="entry name" value="Leucine-rich Repeat Variant"/>
    <property type="match status" value="1"/>
</dbReference>
<sequence>MQEEGLRSCYSRPGCLRSVMEVLRQLVEETFINETPFSQHLKYVIRCFLSLPRVGWIPRVKQWVPQQLFDNATFHAIIHLDPEIQNMLYQLVSNPNTNPQQLLG</sequence>
<dbReference type="AlphaFoldDB" id="K4C0M9"/>
<dbReference type="InParanoid" id="K4C0M9"/>
<evidence type="ECO:0000313" key="2">
    <source>
        <dbReference type="Proteomes" id="UP000004994"/>
    </source>
</evidence>
<keyword evidence="2" id="KW-1185">Reference proteome</keyword>
<dbReference type="HOGENOM" id="CLU_2254890_0_0_1"/>
<protein>
    <submittedName>
        <fullName evidence="1">Uncharacterized protein</fullName>
    </submittedName>
</protein>
<dbReference type="EnsemblPlants" id="Solyc05g044460.1.1">
    <property type="protein sequence ID" value="Solyc05g044460.1.1"/>
    <property type="gene ID" value="Solyc05g044460.1"/>
</dbReference>
<dbReference type="GO" id="GO:0030014">
    <property type="term" value="C:CCR4-NOT complex"/>
    <property type="evidence" value="ECO:0007669"/>
    <property type="project" value="InterPro"/>
</dbReference>
<dbReference type="Proteomes" id="UP000004994">
    <property type="component" value="Chromosome 5"/>
</dbReference>
<dbReference type="InterPro" id="IPR007216">
    <property type="entry name" value="CNOT9"/>
</dbReference>
<dbReference type="Pfam" id="PF04078">
    <property type="entry name" value="Rcd1"/>
    <property type="match status" value="1"/>
</dbReference>
<accession>K4C0M9</accession>
<dbReference type="GO" id="GO:0006402">
    <property type="term" value="P:mRNA catabolic process"/>
    <property type="evidence" value="ECO:0007669"/>
    <property type="project" value="InterPro"/>
</dbReference>
<dbReference type="PhylomeDB" id="K4C0M9"/>
<dbReference type="PANTHER" id="PTHR12262">
    <property type="entry name" value="CCR4-NOT TRANSCRIPTION COMPLEX SUBUNIT 9"/>
    <property type="match status" value="1"/>
</dbReference>
<evidence type="ECO:0000313" key="1">
    <source>
        <dbReference type="EnsemblPlants" id="Solyc05g044460.1.1"/>
    </source>
</evidence>
<name>K4C0M9_SOLLC</name>
<reference evidence="1" key="2">
    <citation type="submission" date="2015-06" db="UniProtKB">
        <authorList>
            <consortium name="EnsemblPlants"/>
        </authorList>
    </citation>
    <scope>IDENTIFICATION</scope>
    <source>
        <strain evidence="1">cv. Heinz 1706</strain>
    </source>
</reference>
<organism evidence="1">
    <name type="scientific">Solanum lycopersicum</name>
    <name type="common">Tomato</name>
    <name type="synonym">Lycopersicon esculentum</name>
    <dbReference type="NCBI Taxonomy" id="4081"/>
    <lineage>
        <taxon>Eukaryota</taxon>
        <taxon>Viridiplantae</taxon>
        <taxon>Streptophyta</taxon>
        <taxon>Embryophyta</taxon>
        <taxon>Tracheophyta</taxon>
        <taxon>Spermatophyta</taxon>
        <taxon>Magnoliopsida</taxon>
        <taxon>eudicotyledons</taxon>
        <taxon>Gunneridae</taxon>
        <taxon>Pentapetalae</taxon>
        <taxon>asterids</taxon>
        <taxon>lamiids</taxon>
        <taxon>Solanales</taxon>
        <taxon>Solanaceae</taxon>
        <taxon>Solanoideae</taxon>
        <taxon>Solaneae</taxon>
        <taxon>Solanum</taxon>
        <taxon>Solanum subgen. Lycopersicon</taxon>
    </lineage>
</organism>
<dbReference type="InterPro" id="IPR011989">
    <property type="entry name" value="ARM-like"/>
</dbReference>
<dbReference type="OMA" id="WIPRVKQ"/>
<reference evidence="1" key="1">
    <citation type="journal article" date="2012" name="Nature">
        <title>The tomato genome sequence provides insights into fleshy fruit evolution.</title>
        <authorList>
            <consortium name="Tomato Genome Consortium"/>
        </authorList>
    </citation>
    <scope>NUCLEOTIDE SEQUENCE [LARGE SCALE GENOMIC DNA]</scope>
    <source>
        <strain evidence="1">cv. Heinz 1706</strain>
    </source>
</reference>
<dbReference type="Gramene" id="Solyc05g044460.1.1">
    <property type="protein sequence ID" value="Solyc05g044460.1.1"/>
    <property type="gene ID" value="Solyc05g044460.1"/>
</dbReference>
<proteinExistence type="predicted"/>
<dbReference type="STRING" id="4081.K4C0M9"/>
<dbReference type="PaxDb" id="4081-Solyc05g044460.1.1"/>